<dbReference type="Pfam" id="PF01784">
    <property type="entry name" value="DUF34_NIF3"/>
    <property type="match status" value="1"/>
</dbReference>
<organism evidence="3 4">
    <name type="scientific">Hydrogenimonas cancrithermarum</name>
    <dbReference type="NCBI Taxonomy" id="2993563"/>
    <lineage>
        <taxon>Bacteria</taxon>
        <taxon>Pseudomonadati</taxon>
        <taxon>Campylobacterota</taxon>
        <taxon>Epsilonproteobacteria</taxon>
        <taxon>Campylobacterales</taxon>
        <taxon>Hydrogenimonadaceae</taxon>
        <taxon>Hydrogenimonas</taxon>
    </lineage>
</organism>
<reference evidence="3 4" key="1">
    <citation type="submission" date="2023-03" db="EMBL/GenBank/DDBJ databases">
        <title>Description of Hydrogenimonas sp. ISO32.</title>
        <authorList>
            <person name="Mino S."/>
            <person name="Fukazawa S."/>
            <person name="Sawabe T."/>
        </authorList>
    </citation>
    <scope>NUCLEOTIDE SEQUENCE [LARGE SCALE GENOMIC DNA]</scope>
    <source>
        <strain evidence="3 4">ISO32</strain>
    </source>
</reference>
<gene>
    <name evidence="3" type="ORF">HCR_16650</name>
</gene>
<evidence type="ECO:0000256" key="2">
    <source>
        <dbReference type="ARBA" id="ARBA00022723"/>
    </source>
</evidence>
<accession>A0ABM8FM03</accession>
<dbReference type="NCBIfam" id="TIGR00486">
    <property type="entry name" value="YbgI_SA1388"/>
    <property type="match status" value="1"/>
</dbReference>
<dbReference type="EMBL" id="AP027370">
    <property type="protein sequence ID" value="BDY13353.1"/>
    <property type="molecule type" value="Genomic_DNA"/>
</dbReference>
<evidence type="ECO:0000256" key="1">
    <source>
        <dbReference type="ARBA" id="ARBA00006964"/>
    </source>
</evidence>
<evidence type="ECO:0000313" key="3">
    <source>
        <dbReference type="EMBL" id="BDY13353.1"/>
    </source>
</evidence>
<dbReference type="Gene3D" id="3.40.1390.30">
    <property type="entry name" value="NIF3 (NGG1p interacting factor 3)-like"/>
    <property type="match status" value="2"/>
</dbReference>
<dbReference type="InterPro" id="IPR002678">
    <property type="entry name" value="DUF34/NIF3"/>
</dbReference>
<dbReference type="SUPFAM" id="SSF102705">
    <property type="entry name" value="NIF3 (NGG1p interacting factor 3)-like"/>
    <property type="match status" value="1"/>
</dbReference>
<dbReference type="RefSeq" id="WP_286336308.1">
    <property type="nucleotide sequence ID" value="NZ_AP027370.1"/>
</dbReference>
<dbReference type="Proteomes" id="UP001321445">
    <property type="component" value="Chromosome"/>
</dbReference>
<dbReference type="PANTHER" id="PTHR13799:SF14">
    <property type="entry name" value="GTP CYCLOHYDROLASE 1 TYPE 2 HOMOLOG"/>
    <property type="match status" value="1"/>
</dbReference>
<keyword evidence="4" id="KW-1185">Reference proteome</keyword>
<keyword evidence="2" id="KW-0479">Metal-binding</keyword>
<sequence length="240" mass="26917">MTVGEVYGRLDELSPFELQEKWDNSGLLLGDESQRIEKVVLSVDIDAGMIEAAEENTLFVLHHPLIFSGLKRLLWSEYPANLLREMIRKNHAMIAMHTNFDQTHLNRYVFEKVLGFQGAECEGFVCRAEGKWEAGRLLKEVKTRLGLETLRIVGKKETIRSVSMTTGSGASLMDSVEADLFLTGDIKFHDAMKALSKGLMMADIGHFESEKYFAEALGAHLKNLPIPVIIAQSINPFGYI</sequence>
<proteinExistence type="inferred from homology"/>
<dbReference type="PANTHER" id="PTHR13799">
    <property type="entry name" value="NGG1 INTERACTING FACTOR 3"/>
    <property type="match status" value="1"/>
</dbReference>
<dbReference type="InterPro" id="IPR036069">
    <property type="entry name" value="DUF34/NIF3_sf"/>
</dbReference>
<name>A0ABM8FM03_9BACT</name>
<evidence type="ECO:0000313" key="4">
    <source>
        <dbReference type="Proteomes" id="UP001321445"/>
    </source>
</evidence>
<comment type="similarity">
    <text evidence="1">Belongs to the GTP cyclohydrolase I type 2/NIF3 family.</text>
</comment>
<protein>
    <submittedName>
        <fullName evidence="3">GTP cyclohydrolase 1 type 2</fullName>
    </submittedName>
</protein>